<reference evidence="10 11" key="1">
    <citation type="journal article" date="2018" name="Nat. Biotechnol.">
        <title>A standardized bacterial taxonomy based on genome phylogeny substantially revises the tree of life.</title>
        <authorList>
            <person name="Parks D.H."/>
            <person name="Chuvochina M."/>
            <person name="Waite D.W."/>
            <person name="Rinke C."/>
            <person name="Skarshewski A."/>
            <person name="Chaumeil P.A."/>
            <person name="Hugenholtz P."/>
        </authorList>
    </citation>
    <scope>NUCLEOTIDE SEQUENCE [LARGE SCALE GENOMIC DNA]</scope>
    <source>
        <strain evidence="9">UBA10378</strain>
        <strain evidence="8">UBA8557</strain>
    </source>
</reference>
<evidence type="ECO:0000256" key="7">
    <source>
        <dbReference type="SAM" id="Phobius"/>
    </source>
</evidence>
<evidence type="ECO:0000256" key="2">
    <source>
        <dbReference type="ARBA" id="ARBA00006434"/>
    </source>
</evidence>
<accession>A0A356WB47</accession>
<sequence length="82" mass="8814">FVQGCIMFIALILVPVIAFFVVGGWSGMESAIMSAPAHVNPDTGGVGPSREQFFDMWPESMTVLGLISLLAWGLGYFGQPHI</sequence>
<dbReference type="InterPro" id="IPR001734">
    <property type="entry name" value="Na/solute_symporter"/>
</dbReference>
<keyword evidence="5 7" id="KW-0472">Membrane</keyword>
<keyword evidence="3 7" id="KW-0812">Transmembrane</keyword>
<evidence type="ECO:0000256" key="1">
    <source>
        <dbReference type="ARBA" id="ARBA00004141"/>
    </source>
</evidence>
<dbReference type="Pfam" id="PF00474">
    <property type="entry name" value="SSF"/>
    <property type="match status" value="1"/>
</dbReference>
<dbReference type="AlphaFoldDB" id="A0A356WB47"/>
<name>A0A356WB47_9PROT</name>
<dbReference type="GO" id="GO:0022857">
    <property type="term" value="F:transmembrane transporter activity"/>
    <property type="evidence" value="ECO:0007669"/>
    <property type="project" value="InterPro"/>
</dbReference>
<evidence type="ECO:0000313" key="9">
    <source>
        <dbReference type="EMBL" id="HBQ50076.1"/>
    </source>
</evidence>
<dbReference type="EMBL" id="DOGS01000290">
    <property type="protein sequence ID" value="HBQ50076.1"/>
    <property type="molecule type" value="Genomic_DNA"/>
</dbReference>
<comment type="caution">
    <text evidence="9">The sequence shown here is derived from an EMBL/GenBank/DDBJ whole genome shotgun (WGS) entry which is preliminary data.</text>
</comment>
<evidence type="ECO:0000256" key="4">
    <source>
        <dbReference type="ARBA" id="ARBA00022989"/>
    </source>
</evidence>
<dbReference type="InterPro" id="IPR038377">
    <property type="entry name" value="Na/Glc_symporter_sf"/>
</dbReference>
<keyword evidence="4 7" id="KW-1133">Transmembrane helix</keyword>
<gene>
    <name evidence="8" type="ORF">DCG65_05450</name>
    <name evidence="9" type="ORF">DD728_14570</name>
</gene>
<evidence type="ECO:0000256" key="5">
    <source>
        <dbReference type="ARBA" id="ARBA00023136"/>
    </source>
</evidence>
<evidence type="ECO:0000256" key="6">
    <source>
        <dbReference type="RuleBase" id="RU362091"/>
    </source>
</evidence>
<dbReference type="Proteomes" id="UP000263957">
    <property type="component" value="Unassembled WGS sequence"/>
</dbReference>
<comment type="similarity">
    <text evidence="2 6">Belongs to the sodium:solute symporter (SSF) (TC 2.A.21) family.</text>
</comment>
<protein>
    <submittedName>
        <fullName evidence="9">Sodium:proline symporter</fullName>
    </submittedName>
</protein>
<feature type="non-terminal residue" evidence="9">
    <location>
        <position position="1"/>
    </location>
</feature>
<organism evidence="9 11">
    <name type="scientific">Hyphomonas atlantica</name>
    <dbReference type="NCBI Taxonomy" id="1280948"/>
    <lineage>
        <taxon>Bacteria</taxon>
        <taxon>Pseudomonadati</taxon>
        <taxon>Pseudomonadota</taxon>
        <taxon>Alphaproteobacteria</taxon>
        <taxon>Hyphomonadales</taxon>
        <taxon>Hyphomonadaceae</taxon>
        <taxon>Hyphomonas</taxon>
    </lineage>
</organism>
<feature type="transmembrane region" description="Helical" evidence="7">
    <location>
        <begin position="60"/>
        <end position="78"/>
    </location>
</feature>
<feature type="transmembrane region" description="Helical" evidence="7">
    <location>
        <begin position="6"/>
        <end position="25"/>
    </location>
</feature>
<evidence type="ECO:0000256" key="3">
    <source>
        <dbReference type="ARBA" id="ARBA00022692"/>
    </source>
</evidence>
<evidence type="ECO:0000313" key="8">
    <source>
        <dbReference type="EMBL" id="HAE93984.1"/>
    </source>
</evidence>
<evidence type="ECO:0000313" key="11">
    <source>
        <dbReference type="Proteomes" id="UP000263957"/>
    </source>
</evidence>
<dbReference type="Proteomes" id="UP000259173">
    <property type="component" value="Unassembled WGS sequence"/>
</dbReference>
<comment type="subcellular location">
    <subcellularLocation>
        <location evidence="1">Membrane</location>
        <topology evidence="1">Multi-pass membrane protein</topology>
    </subcellularLocation>
</comment>
<dbReference type="GO" id="GO:0016020">
    <property type="term" value="C:membrane"/>
    <property type="evidence" value="ECO:0007669"/>
    <property type="project" value="UniProtKB-SubCell"/>
</dbReference>
<dbReference type="EMBL" id="DMBR01000161">
    <property type="protein sequence ID" value="HAE93984.1"/>
    <property type="molecule type" value="Genomic_DNA"/>
</dbReference>
<feature type="non-terminal residue" evidence="9">
    <location>
        <position position="82"/>
    </location>
</feature>
<dbReference type="Gene3D" id="1.20.1730.10">
    <property type="entry name" value="Sodium/glucose cotransporter"/>
    <property type="match status" value="1"/>
</dbReference>
<proteinExistence type="inferred from homology"/>
<evidence type="ECO:0000313" key="10">
    <source>
        <dbReference type="Proteomes" id="UP000259173"/>
    </source>
</evidence>